<sequence>MLVKGALLLVHLVACALGANDSEVDGATDHHVLEKRNPPPVPPVPPDPNIWLHNTPAPSAIAAQINAGSSTYGSGSYGYGIGYSNYYGYGYGNYGYGRYGYGNYGYGYGYGNYGYGYGYGYGYYGKRR</sequence>
<comment type="caution">
    <text evidence="2">The sequence shown here is derived from an EMBL/GenBank/DDBJ whole genome shotgun (WGS) entry which is preliminary data.</text>
</comment>
<organism evidence="2 3">
    <name type="scientific">Steinernema carpocapsae</name>
    <name type="common">Entomopathogenic nematode</name>
    <dbReference type="NCBI Taxonomy" id="34508"/>
    <lineage>
        <taxon>Eukaryota</taxon>
        <taxon>Metazoa</taxon>
        <taxon>Ecdysozoa</taxon>
        <taxon>Nematoda</taxon>
        <taxon>Chromadorea</taxon>
        <taxon>Rhabditida</taxon>
        <taxon>Tylenchina</taxon>
        <taxon>Panagrolaimomorpha</taxon>
        <taxon>Strongyloidoidea</taxon>
        <taxon>Steinernematidae</taxon>
        <taxon>Steinernema</taxon>
    </lineage>
</organism>
<dbReference type="AlphaFoldDB" id="A0A4U5NY16"/>
<gene>
    <name evidence="2" type="ORF">L596_012747</name>
</gene>
<reference evidence="2 3" key="2">
    <citation type="journal article" date="2019" name="G3 (Bethesda)">
        <title>Hybrid Assembly of the Genome of the Entomopathogenic Nematode Steinernema carpocapsae Identifies the X-Chromosome.</title>
        <authorList>
            <person name="Serra L."/>
            <person name="Macchietto M."/>
            <person name="Macias-Munoz A."/>
            <person name="McGill C.J."/>
            <person name="Rodriguez I.M."/>
            <person name="Rodriguez B."/>
            <person name="Murad R."/>
            <person name="Mortazavi A."/>
        </authorList>
    </citation>
    <scope>NUCLEOTIDE SEQUENCE [LARGE SCALE GENOMIC DNA]</scope>
    <source>
        <strain evidence="2 3">ALL</strain>
    </source>
</reference>
<name>A0A4U5NY16_STECR</name>
<proteinExistence type="predicted"/>
<accession>A0A4U5NY16</accession>
<reference evidence="2 3" key="1">
    <citation type="journal article" date="2015" name="Genome Biol.">
        <title>Comparative genomics of Steinernema reveals deeply conserved gene regulatory networks.</title>
        <authorList>
            <person name="Dillman A.R."/>
            <person name="Macchietto M."/>
            <person name="Porter C.F."/>
            <person name="Rogers A."/>
            <person name="Williams B."/>
            <person name="Antoshechkin I."/>
            <person name="Lee M.M."/>
            <person name="Goodwin Z."/>
            <person name="Lu X."/>
            <person name="Lewis E.E."/>
            <person name="Goodrich-Blair H."/>
            <person name="Stock S.P."/>
            <person name="Adams B.J."/>
            <person name="Sternberg P.W."/>
            <person name="Mortazavi A."/>
        </authorList>
    </citation>
    <scope>NUCLEOTIDE SEQUENCE [LARGE SCALE GENOMIC DNA]</scope>
    <source>
        <strain evidence="2 3">ALL</strain>
    </source>
</reference>
<evidence type="ECO:0000313" key="3">
    <source>
        <dbReference type="Proteomes" id="UP000298663"/>
    </source>
</evidence>
<feature type="signal peptide" evidence="1">
    <location>
        <begin position="1"/>
        <end position="18"/>
    </location>
</feature>
<keyword evidence="1" id="KW-0732">Signal</keyword>
<protein>
    <submittedName>
        <fullName evidence="2">Uncharacterized protein</fullName>
    </submittedName>
</protein>
<keyword evidence="3" id="KW-1185">Reference proteome</keyword>
<dbReference type="EMBL" id="AZBU02000003">
    <property type="protein sequence ID" value="TKR88519.1"/>
    <property type="molecule type" value="Genomic_DNA"/>
</dbReference>
<evidence type="ECO:0000256" key="1">
    <source>
        <dbReference type="SAM" id="SignalP"/>
    </source>
</evidence>
<dbReference type="Proteomes" id="UP000298663">
    <property type="component" value="Unassembled WGS sequence"/>
</dbReference>
<feature type="chain" id="PRO_5020874530" evidence="1">
    <location>
        <begin position="19"/>
        <end position="128"/>
    </location>
</feature>
<evidence type="ECO:0000313" key="2">
    <source>
        <dbReference type="EMBL" id="TKR88519.1"/>
    </source>
</evidence>